<dbReference type="InterPro" id="IPR051912">
    <property type="entry name" value="Alkylbase_DNA_Glycosylase/TA"/>
</dbReference>
<dbReference type="InterPro" id="IPR018060">
    <property type="entry name" value="HTH_AraC"/>
</dbReference>
<dbReference type="EMBL" id="BAAAEU010000032">
    <property type="protein sequence ID" value="GAA0724983.1"/>
    <property type="molecule type" value="Genomic_DNA"/>
</dbReference>
<dbReference type="Gene3D" id="3.40.10.10">
    <property type="entry name" value="DNA Methylphosphotriester Repair Domain"/>
    <property type="match status" value="1"/>
</dbReference>
<dbReference type="Gene3D" id="1.10.340.30">
    <property type="entry name" value="Hypothetical protein, domain 2"/>
    <property type="match status" value="1"/>
</dbReference>
<dbReference type="InterPro" id="IPR023170">
    <property type="entry name" value="HhH_base_excis_C"/>
</dbReference>
<keyword evidence="5" id="KW-0808">Transferase</keyword>
<keyword evidence="8" id="KW-0862">Zinc</keyword>
<comment type="cofactor">
    <cofactor evidence="2">
        <name>Zn(2+)</name>
        <dbReference type="ChEBI" id="CHEBI:29105"/>
    </cofactor>
</comment>
<dbReference type="SUPFAM" id="SSF46689">
    <property type="entry name" value="Homeodomain-like"/>
    <property type="match status" value="2"/>
</dbReference>
<evidence type="ECO:0000256" key="6">
    <source>
        <dbReference type="ARBA" id="ARBA00022723"/>
    </source>
</evidence>
<dbReference type="PROSITE" id="PS01124">
    <property type="entry name" value="HTH_ARAC_FAMILY_2"/>
    <property type="match status" value="1"/>
</dbReference>
<keyword evidence="11" id="KW-0010">Activator</keyword>
<evidence type="ECO:0000256" key="4">
    <source>
        <dbReference type="ARBA" id="ARBA00022603"/>
    </source>
</evidence>
<accession>A0ABP3U7N9</accession>
<keyword evidence="4" id="KW-0489">Methyltransferase</keyword>
<evidence type="ECO:0000259" key="14">
    <source>
        <dbReference type="PROSITE" id="PS01124"/>
    </source>
</evidence>
<dbReference type="Gene3D" id="3.30.310.20">
    <property type="entry name" value="DNA-3-methyladenine glycosylase AlkA, N-terminal domain"/>
    <property type="match status" value="1"/>
</dbReference>
<evidence type="ECO:0000313" key="16">
    <source>
        <dbReference type="Proteomes" id="UP001501523"/>
    </source>
</evidence>
<evidence type="ECO:0000256" key="9">
    <source>
        <dbReference type="ARBA" id="ARBA00023015"/>
    </source>
</evidence>
<keyword evidence="13" id="KW-0234">DNA repair</keyword>
<proteinExistence type="predicted"/>
<dbReference type="InterPro" id="IPR010316">
    <property type="entry name" value="AlkA_N"/>
</dbReference>
<dbReference type="PANTHER" id="PTHR43003">
    <property type="entry name" value="DNA-3-METHYLADENINE GLYCOSYLASE"/>
    <property type="match status" value="1"/>
</dbReference>
<feature type="domain" description="HTH araC/xylS-type" evidence="14">
    <location>
        <begin position="96"/>
        <end position="194"/>
    </location>
</feature>
<evidence type="ECO:0000256" key="8">
    <source>
        <dbReference type="ARBA" id="ARBA00022833"/>
    </source>
</evidence>
<dbReference type="InterPro" id="IPR037046">
    <property type="entry name" value="AlkA_N_sf"/>
</dbReference>
<keyword evidence="16" id="KW-1185">Reference proteome</keyword>
<evidence type="ECO:0000313" key="15">
    <source>
        <dbReference type="EMBL" id="GAA0724983.1"/>
    </source>
</evidence>
<comment type="catalytic activity">
    <reaction evidence="1">
        <text>Hydrolysis of alkylated DNA, releasing 3-methyladenine, 3-methylguanine, 7-methylguanine and 7-methyladenine.</text>
        <dbReference type="EC" id="3.2.2.21"/>
    </reaction>
</comment>
<dbReference type="SUPFAM" id="SSF55945">
    <property type="entry name" value="TATA-box binding protein-like"/>
    <property type="match status" value="1"/>
</dbReference>
<name>A0ABP3U7N9_9GAMM</name>
<evidence type="ECO:0000256" key="1">
    <source>
        <dbReference type="ARBA" id="ARBA00000086"/>
    </source>
</evidence>
<dbReference type="SUPFAM" id="SSF57884">
    <property type="entry name" value="Ada DNA repair protein, N-terminal domain (N-Ada 10)"/>
    <property type="match status" value="1"/>
</dbReference>
<dbReference type="InterPro" id="IPR004026">
    <property type="entry name" value="Ada_DNA_repair_Zn-bd"/>
</dbReference>
<dbReference type="PROSITE" id="PS00041">
    <property type="entry name" value="HTH_ARAC_FAMILY_1"/>
    <property type="match status" value="1"/>
</dbReference>
<dbReference type="SMART" id="SM00478">
    <property type="entry name" value="ENDO3c"/>
    <property type="match status" value="1"/>
</dbReference>
<dbReference type="Gene3D" id="1.10.10.60">
    <property type="entry name" value="Homeodomain-like"/>
    <property type="match status" value="1"/>
</dbReference>
<evidence type="ECO:0000256" key="3">
    <source>
        <dbReference type="ARBA" id="ARBA00012000"/>
    </source>
</evidence>
<dbReference type="Pfam" id="PF12833">
    <property type="entry name" value="HTH_18"/>
    <property type="match status" value="1"/>
</dbReference>
<gene>
    <name evidence="15" type="ORF">GCM10009105_38080</name>
</gene>
<dbReference type="InterPro" id="IPR009057">
    <property type="entry name" value="Homeodomain-like_sf"/>
</dbReference>
<evidence type="ECO:0000256" key="12">
    <source>
        <dbReference type="ARBA" id="ARBA00023163"/>
    </source>
</evidence>
<dbReference type="Pfam" id="PF00730">
    <property type="entry name" value="HhH-GPD"/>
    <property type="match status" value="1"/>
</dbReference>
<evidence type="ECO:0000256" key="2">
    <source>
        <dbReference type="ARBA" id="ARBA00001947"/>
    </source>
</evidence>
<dbReference type="SMART" id="SM01009">
    <property type="entry name" value="AlkA_N"/>
    <property type="match status" value="1"/>
</dbReference>
<dbReference type="Pfam" id="PF02805">
    <property type="entry name" value="Ada_Zn_binding"/>
    <property type="match status" value="1"/>
</dbReference>
<keyword evidence="7" id="KW-0227">DNA damage</keyword>
<keyword evidence="6" id="KW-0479">Metal-binding</keyword>
<reference evidence="16" key="1">
    <citation type="journal article" date="2019" name="Int. J. Syst. Evol. Microbiol.">
        <title>The Global Catalogue of Microorganisms (GCM) 10K type strain sequencing project: providing services to taxonomists for standard genome sequencing and annotation.</title>
        <authorList>
            <consortium name="The Broad Institute Genomics Platform"/>
            <consortium name="The Broad Institute Genome Sequencing Center for Infectious Disease"/>
            <person name="Wu L."/>
            <person name="Ma J."/>
        </authorList>
    </citation>
    <scope>NUCLEOTIDE SEQUENCE [LARGE SCALE GENOMIC DNA]</scope>
    <source>
        <strain evidence="16">JCM 15421</strain>
    </source>
</reference>
<dbReference type="EC" id="3.2.2.21" evidence="3"/>
<dbReference type="InterPro" id="IPR035451">
    <property type="entry name" value="Ada-like_dom_sf"/>
</dbReference>
<organism evidence="15 16">
    <name type="scientific">Dokdonella soli</name>
    <dbReference type="NCBI Taxonomy" id="529810"/>
    <lineage>
        <taxon>Bacteria</taxon>
        <taxon>Pseudomonadati</taxon>
        <taxon>Pseudomonadota</taxon>
        <taxon>Gammaproteobacteria</taxon>
        <taxon>Lysobacterales</taxon>
        <taxon>Rhodanobacteraceae</taxon>
        <taxon>Dokdonella</taxon>
    </lineage>
</organism>
<keyword evidence="12" id="KW-0804">Transcription</keyword>
<dbReference type="InterPro" id="IPR011257">
    <property type="entry name" value="DNA_glycosylase"/>
</dbReference>
<evidence type="ECO:0000256" key="11">
    <source>
        <dbReference type="ARBA" id="ARBA00023159"/>
    </source>
</evidence>
<keyword evidence="10" id="KW-0238">DNA-binding</keyword>
<evidence type="ECO:0000256" key="10">
    <source>
        <dbReference type="ARBA" id="ARBA00023125"/>
    </source>
</evidence>
<evidence type="ECO:0000256" key="5">
    <source>
        <dbReference type="ARBA" id="ARBA00022679"/>
    </source>
</evidence>
<dbReference type="InterPro" id="IPR003265">
    <property type="entry name" value="HhH-GPD_domain"/>
</dbReference>
<dbReference type="Proteomes" id="UP001501523">
    <property type="component" value="Unassembled WGS sequence"/>
</dbReference>
<evidence type="ECO:0000256" key="7">
    <source>
        <dbReference type="ARBA" id="ARBA00022763"/>
    </source>
</evidence>
<comment type="caution">
    <text evidence="15">The sequence shown here is derived from an EMBL/GenBank/DDBJ whole genome shotgun (WGS) entry which is preliminary data.</text>
</comment>
<dbReference type="PANTHER" id="PTHR43003:SF13">
    <property type="entry name" value="DNA-3-METHYLADENINE GLYCOSYLASE 2"/>
    <property type="match status" value="1"/>
</dbReference>
<dbReference type="Gene3D" id="1.10.1670.10">
    <property type="entry name" value="Helix-hairpin-Helix base-excision DNA repair enzymes (C-terminal)"/>
    <property type="match status" value="1"/>
</dbReference>
<dbReference type="SUPFAM" id="SSF48150">
    <property type="entry name" value="DNA-glycosylase"/>
    <property type="match status" value="1"/>
</dbReference>
<dbReference type="SMART" id="SM00342">
    <property type="entry name" value="HTH_ARAC"/>
    <property type="match status" value="1"/>
</dbReference>
<protein>
    <recommendedName>
        <fullName evidence="3">DNA-3-methyladenine glycosylase II</fullName>
        <ecNumber evidence="3">3.2.2.21</ecNumber>
    </recommendedName>
</protein>
<sequence>MRMQPSAHTSNLDHRACDRARLTRDPRFDGLFFIAVTSTGIYCRPVCPAPSPKQQNIRYYDSAAAASAAGFRPCLRCRPEAAPGSPLHRAKSELVAGALRLIEQGALDNGSLPELAARVGVGERHLRRVFAEELGASPLDVAATRRLLFAKQLLGETALPMTAIAQASGYASLRRFNAAFSEAYGKPPREIRRGRALAASSADELVLRLPYRAPYDFVHLLEFYARRTIPGVEVVDADGYRRSVVIDGVPGWFAVAPLAGDSALALRVHHPKSSVLGTIAARVKRMFDVDADPRALTAAFQRSALMKPLIRRWPGQRLPGAWDGFELAVRAVLGQQVSVAAARTLAARVAATYGTPFAEGTPVGLTALFPAPEALANAPLEQQGITRARAATIRGLAQAVLEGRVQFRAEQPLAAFERDLVALPGIGPWTAHYIAMRALAQPDAFPAADLILRRAAGQGRTLGTRELEGLSEEWRPWRAYAVMLLWRSS</sequence>
<dbReference type="InterPro" id="IPR018062">
    <property type="entry name" value="HTH_AraC-typ_CS"/>
</dbReference>
<dbReference type="CDD" id="cd00056">
    <property type="entry name" value="ENDO3c"/>
    <property type="match status" value="1"/>
</dbReference>
<dbReference type="Pfam" id="PF06029">
    <property type="entry name" value="AlkA_N"/>
    <property type="match status" value="1"/>
</dbReference>
<evidence type="ECO:0000256" key="13">
    <source>
        <dbReference type="ARBA" id="ARBA00023204"/>
    </source>
</evidence>
<keyword evidence="9" id="KW-0805">Transcription regulation</keyword>